<protein>
    <submittedName>
        <fullName evidence="4">Kelch domain-containing protein</fullName>
    </submittedName>
</protein>
<dbReference type="PANTHER" id="PTHR46093:SF18">
    <property type="entry name" value="FIBRONECTIN TYPE-III DOMAIN-CONTAINING PROTEIN"/>
    <property type="match status" value="1"/>
</dbReference>
<comment type="caution">
    <text evidence="4">The sequence shown here is derived from an EMBL/GenBank/DDBJ whole genome shotgun (WGS) entry which is preliminary data.</text>
</comment>
<dbReference type="PROSITE" id="PS50097">
    <property type="entry name" value="BTB"/>
    <property type="match status" value="1"/>
</dbReference>
<dbReference type="InterPro" id="IPR015915">
    <property type="entry name" value="Kelch-typ_b-propeller"/>
</dbReference>
<proteinExistence type="predicted"/>
<dbReference type="Pfam" id="PF24681">
    <property type="entry name" value="Kelch_KLHDC2_KLHL20_DRC7"/>
    <property type="match status" value="2"/>
</dbReference>
<feature type="domain" description="BTB" evidence="3">
    <location>
        <begin position="444"/>
        <end position="510"/>
    </location>
</feature>
<evidence type="ECO:0000313" key="5">
    <source>
        <dbReference type="Proteomes" id="UP001149090"/>
    </source>
</evidence>
<name>A0A9Q0L6Q0_ANAIG</name>
<evidence type="ECO:0000256" key="1">
    <source>
        <dbReference type="ARBA" id="ARBA00022441"/>
    </source>
</evidence>
<dbReference type="CDD" id="cd18186">
    <property type="entry name" value="BTB_POZ_ZBTB_KLHL-like"/>
    <property type="match status" value="1"/>
</dbReference>
<dbReference type="PANTHER" id="PTHR46093">
    <property type="entry name" value="ACYL-COA-BINDING DOMAIN-CONTAINING PROTEIN 5"/>
    <property type="match status" value="1"/>
</dbReference>
<organism evidence="4 5">
    <name type="scientific">Anaeramoeba ignava</name>
    <name type="common">Anaerobic marine amoeba</name>
    <dbReference type="NCBI Taxonomy" id="1746090"/>
    <lineage>
        <taxon>Eukaryota</taxon>
        <taxon>Metamonada</taxon>
        <taxon>Anaeramoebidae</taxon>
        <taxon>Anaeramoeba</taxon>
    </lineage>
</organism>
<dbReference type="SUPFAM" id="SSF117281">
    <property type="entry name" value="Kelch motif"/>
    <property type="match status" value="2"/>
</dbReference>
<dbReference type="SMART" id="SM00612">
    <property type="entry name" value="Kelch"/>
    <property type="match status" value="3"/>
</dbReference>
<evidence type="ECO:0000259" key="3">
    <source>
        <dbReference type="PROSITE" id="PS50097"/>
    </source>
</evidence>
<dbReference type="EMBL" id="JAPDFW010000136">
    <property type="protein sequence ID" value="KAJ5066739.1"/>
    <property type="molecule type" value="Genomic_DNA"/>
</dbReference>
<keyword evidence="1" id="KW-0880">Kelch repeat</keyword>
<evidence type="ECO:0000313" key="4">
    <source>
        <dbReference type="EMBL" id="KAJ5066739.1"/>
    </source>
</evidence>
<reference evidence="4" key="1">
    <citation type="submission" date="2022-10" db="EMBL/GenBank/DDBJ databases">
        <title>Novel sulphate-reducing endosymbionts in the free-living metamonad Anaeramoeba.</title>
        <authorList>
            <person name="Jerlstrom-Hultqvist J."/>
            <person name="Cepicka I."/>
            <person name="Gallot-Lavallee L."/>
            <person name="Salas-Leiva D."/>
            <person name="Curtis B.A."/>
            <person name="Zahonova K."/>
            <person name="Pipaliya S."/>
            <person name="Dacks J."/>
            <person name="Roger A.J."/>
        </authorList>
    </citation>
    <scope>NUCLEOTIDE SEQUENCE</scope>
    <source>
        <strain evidence="4">BMAN</strain>
    </source>
</reference>
<dbReference type="InterPro" id="IPR006652">
    <property type="entry name" value="Kelch_1"/>
</dbReference>
<dbReference type="Gene3D" id="2.120.10.80">
    <property type="entry name" value="Kelch-type beta propeller"/>
    <property type="match status" value="2"/>
</dbReference>
<dbReference type="AlphaFoldDB" id="A0A9Q0L6Q0"/>
<accession>A0A9Q0L6Q0</accession>
<dbReference type="InterPro" id="IPR011333">
    <property type="entry name" value="SKP1/BTB/POZ_sf"/>
</dbReference>
<gene>
    <name evidence="4" type="ORF">M0811_03083</name>
</gene>
<evidence type="ECO:0000256" key="2">
    <source>
        <dbReference type="ARBA" id="ARBA00022737"/>
    </source>
</evidence>
<sequence length="617" mass="72451">MLEWINIKSSSKTYPSKRYGQSITLCETEDGKKFCLLFGGKCSEIRHNDLWELNIYTKKWKKIEIKGSKPAGRTGQTAFFYKNQFYIFGGSSRLNRDMNDMWRLDIKKQIWEEIKYNGKIIPEFRCYHSSVVYDNKLWVLGGIGRNDEILKSFLKFDLETFVWEYVHSIVGRIFRHTASVISDSMYIIGGSDGNNDNIKDIFIFSFQNQSWSKPKLDYIPPLVCGHSAITFDNQVCIFNGMLESGDFTREMWVFNPLSYWHQLKTNGVEYPWRFSDSSFYFAGKIYMFGGGYQANSEPDWHYHSDFLEILVDPIDNMSSFSQDMKNLLFSQNFASKSFKCIDGEIFVHDLIMKCRLKEKWNPLLFSLQFSGNEKKEVMDFLLWVYTGGILDLKLPLEQILQIKNIAEKLRIDSLLDQIEKFEKTGEFELVEKNLEELLNEESTKDFYLIVENQKIAIHKLILGSRTELFRGMFLSVQDSKHEVHDLSGRSYEAIQVLIHFLYTNQLSNLTMKIALELIDANQYYGLNSSFFQDSIVHFIHKNLSIENVKDVIKNISGLEILSLENKIMDFVIKNEWKFLNDDNSFYKMFKLNNPDFEEKKQKNEQDILLFAYETFTD</sequence>
<dbReference type="SMART" id="SM00225">
    <property type="entry name" value="BTB"/>
    <property type="match status" value="1"/>
</dbReference>
<dbReference type="Pfam" id="PF00651">
    <property type="entry name" value="BTB"/>
    <property type="match status" value="1"/>
</dbReference>
<dbReference type="Proteomes" id="UP001149090">
    <property type="component" value="Unassembled WGS sequence"/>
</dbReference>
<keyword evidence="2" id="KW-0677">Repeat</keyword>
<dbReference type="OrthoDB" id="10251809at2759"/>
<dbReference type="InterPro" id="IPR000210">
    <property type="entry name" value="BTB/POZ_dom"/>
</dbReference>
<dbReference type="Gene3D" id="3.30.710.10">
    <property type="entry name" value="Potassium Channel Kv1.1, Chain A"/>
    <property type="match status" value="1"/>
</dbReference>
<dbReference type="SUPFAM" id="SSF54695">
    <property type="entry name" value="POZ domain"/>
    <property type="match status" value="1"/>
</dbReference>
<keyword evidence="5" id="KW-1185">Reference proteome</keyword>